<dbReference type="AlphaFoldDB" id="A0A1Q9D3A5"/>
<evidence type="ECO:0000313" key="2">
    <source>
        <dbReference type="Proteomes" id="UP000186817"/>
    </source>
</evidence>
<protein>
    <submittedName>
        <fullName evidence="1">Uncharacterized protein</fullName>
    </submittedName>
</protein>
<dbReference type="SUPFAM" id="SSF50249">
    <property type="entry name" value="Nucleic acid-binding proteins"/>
    <property type="match status" value="1"/>
</dbReference>
<comment type="caution">
    <text evidence="1">The sequence shown here is derived from an EMBL/GenBank/DDBJ whole genome shotgun (WGS) entry which is preliminary data.</text>
</comment>
<dbReference type="EMBL" id="LSRX01000750">
    <property type="protein sequence ID" value="OLP89647.1"/>
    <property type="molecule type" value="Genomic_DNA"/>
</dbReference>
<proteinExistence type="predicted"/>
<dbReference type="InterPro" id="IPR003029">
    <property type="entry name" value="S1_domain"/>
</dbReference>
<dbReference type="PROSITE" id="PS50126">
    <property type="entry name" value="S1"/>
    <property type="match status" value="1"/>
</dbReference>
<reference evidence="1 2" key="1">
    <citation type="submission" date="2016-02" db="EMBL/GenBank/DDBJ databases">
        <title>Genome analysis of coral dinoflagellate symbionts highlights evolutionary adaptations to a symbiotic lifestyle.</title>
        <authorList>
            <person name="Aranda M."/>
            <person name="Li Y."/>
            <person name="Liew Y.J."/>
            <person name="Baumgarten S."/>
            <person name="Simakov O."/>
            <person name="Wilson M."/>
            <person name="Piel J."/>
            <person name="Ashoor H."/>
            <person name="Bougouffa S."/>
            <person name="Bajic V.B."/>
            <person name="Ryu T."/>
            <person name="Ravasi T."/>
            <person name="Bayer T."/>
            <person name="Micklem G."/>
            <person name="Kim H."/>
            <person name="Bhak J."/>
            <person name="Lajeunesse T.C."/>
            <person name="Voolstra C.R."/>
        </authorList>
    </citation>
    <scope>NUCLEOTIDE SEQUENCE [LARGE SCALE GENOMIC DNA]</scope>
    <source>
        <strain evidence="1 2">CCMP2467</strain>
    </source>
</reference>
<dbReference type="Gene3D" id="2.40.50.140">
    <property type="entry name" value="Nucleic acid-binding proteins"/>
    <property type="match status" value="1"/>
</dbReference>
<gene>
    <name evidence="1" type="ORF">AK812_SmicGene28851</name>
</gene>
<evidence type="ECO:0000313" key="1">
    <source>
        <dbReference type="EMBL" id="OLP89647.1"/>
    </source>
</evidence>
<dbReference type="OrthoDB" id="409456at2759"/>
<sequence>MMHHVHANWIHEQSPAIYVHCPDQWEDLPGRVPNLRSVICRTMPGAGMPDAALAAAQTLANSKVGPGSLPGQAMVASGARSLQILTGFLAILLQVRADIAFVSVPGTSVQKQEVRSVRQVADFQASPGWSGSACATLASAGIAVTLALWRRSSRDSSPVAAGYAPAKNRFERKWWYIEETRDPTTLPVWQRDYRFGFQVLRRSMIEARKKGEKIFWDVRVLHVDEKGCKVEMLNSGLIGFMPRGEEGQASPDDRPNVGDELKVECLAAPMQRVNKEQKYSPWPNLYRRSRKAQPIFSHYMWLEQQRSIAKAQELEAGMIIDAVVFKHCPKGLVMTLDGPDKPKGMLDMRDISRKKSAHKWVDKMFPTGTKMKCYVVHADKENGRITLSTKEFEDDFHVGWMLSFPERCFENAEEAVKRYHRKRNAYIAWLQR</sequence>
<name>A0A1Q9D3A5_SYMMI</name>
<dbReference type="SMART" id="SM00316">
    <property type="entry name" value="S1"/>
    <property type="match status" value="2"/>
</dbReference>
<accession>A0A1Q9D3A5</accession>
<dbReference type="InterPro" id="IPR012340">
    <property type="entry name" value="NA-bd_OB-fold"/>
</dbReference>
<dbReference type="Proteomes" id="UP000186817">
    <property type="component" value="Unassembled WGS sequence"/>
</dbReference>
<organism evidence="1 2">
    <name type="scientific">Symbiodinium microadriaticum</name>
    <name type="common">Dinoflagellate</name>
    <name type="synonym">Zooxanthella microadriatica</name>
    <dbReference type="NCBI Taxonomy" id="2951"/>
    <lineage>
        <taxon>Eukaryota</taxon>
        <taxon>Sar</taxon>
        <taxon>Alveolata</taxon>
        <taxon>Dinophyceae</taxon>
        <taxon>Suessiales</taxon>
        <taxon>Symbiodiniaceae</taxon>
        <taxon>Symbiodinium</taxon>
    </lineage>
</organism>
<dbReference type="GO" id="GO:0003676">
    <property type="term" value="F:nucleic acid binding"/>
    <property type="evidence" value="ECO:0007669"/>
    <property type="project" value="InterPro"/>
</dbReference>
<keyword evidence="2" id="KW-1185">Reference proteome</keyword>